<dbReference type="InterPro" id="IPR015424">
    <property type="entry name" value="PyrdxlP-dep_Trfase"/>
</dbReference>
<protein>
    <recommendedName>
        <fullName evidence="4">Molybdenum cofactor sulfurase</fullName>
    </recommendedName>
</protein>
<evidence type="ECO:0000313" key="2">
    <source>
        <dbReference type="EMBL" id="KAH0469000.1"/>
    </source>
</evidence>
<keyword evidence="3" id="KW-1185">Reference proteome</keyword>
<accession>A0AAV7HLI7</accession>
<dbReference type="PANTHER" id="PTHR14237:SF76">
    <property type="entry name" value="OS03G0765800 PROTEIN"/>
    <property type="match status" value="1"/>
</dbReference>
<gene>
    <name evidence="2" type="ORF">IEQ34_002232</name>
</gene>
<dbReference type="EMBL" id="JAGFBR010000003">
    <property type="protein sequence ID" value="KAH0469000.1"/>
    <property type="molecule type" value="Genomic_DNA"/>
</dbReference>
<dbReference type="SUPFAM" id="SSF53383">
    <property type="entry name" value="PLP-dependent transferases"/>
    <property type="match status" value="2"/>
</dbReference>
<dbReference type="Gene3D" id="3.40.640.10">
    <property type="entry name" value="Type I PLP-dependent aspartate aminotransferase-like (Major domain)"/>
    <property type="match status" value="1"/>
</dbReference>
<reference evidence="2 3" key="1">
    <citation type="journal article" date="2021" name="Hortic Res">
        <title>Chromosome-scale assembly of the Dendrobium chrysotoxum genome enhances the understanding of orchid evolution.</title>
        <authorList>
            <person name="Zhang Y."/>
            <person name="Zhang G.Q."/>
            <person name="Zhang D."/>
            <person name="Liu X.D."/>
            <person name="Xu X.Y."/>
            <person name="Sun W.H."/>
            <person name="Yu X."/>
            <person name="Zhu X."/>
            <person name="Wang Z.W."/>
            <person name="Zhao X."/>
            <person name="Zhong W.Y."/>
            <person name="Chen H."/>
            <person name="Yin W.L."/>
            <person name="Huang T."/>
            <person name="Niu S.C."/>
            <person name="Liu Z.J."/>
        </authorList>
    </citation>
    <scope>NUCLEOTIDE SEQUENCE [LARGE SCALE GENOMIC DNA]</scope>
    <source>
        <strain evidence="2">Lindl</strain>
    </source>
</reference>
<dbReference type="PANTHER" id="PTHR14237">
    <property type="entry name" value="MOLYBDOPTERIN COFACTOR SULFURASE MOSC"/>
    <property type="match status" value="1"/>
</dbReference>
<feature type="compositionally biased region" description="Basic and acidic residues" evidence="1">
    <location>
        <begin position="648"/>
        <end position="660"/>
    </location>
</feature>
<dbReference type="AlphaFoldDB" id="A0AAV7HLI7"/>
<dbReference type="InterPro" id="IPR015421">
    <property type="entry name" value="PyrdxlP-dep_Trfase_major"/>
</dbReference>
<organism evidence="2 3">
    <name type="scientific">Dendrobium chrysotoxum</name>
    <name type="common">Orchid</name>
    <dbReference type="NCBI Taxonomy" id="161865"/>
    <lineage>
        <taxon>Eukaryota</taxon>
        <taxon>Viridiplantae</taxon>
        <taxon>Streptophyta</taxon>
        <taxon>Embryophyta</taxon>
        <taxon>Tracheophyta</taxon>
        <taxon>Spermatophyta</taxon>
        <taxon>Magnoliopsida</taxon>
        <taxon>Liliopsida</taxon>
        <taxon>Asparagales</taxon>
        <taxon>Orchidaceae</taxon>
        <taxon>Epidendroideae</taxon>
        <taxon>Malaxideae</taxon>
        <taxon>Dendrobiinae</taxon>
        <taxon>Dendrobium</taxon>
    </lineage>
</organism>
<evidence type="ECO:0008006" key="4">
    <source>
        <dbReference type="Google" id="ProtNLM"/>
    </source>
</evidence>
<name>A0AAV7HLI7_DENCH</name>
<dbReference type="Proteomes" id="UP000775213">
    <property type="component" value="Unassembled WGS sequence"/>
</dbReference>
<evidence type="ECO:0000313" key="3">
    <source>
        <dbReference type="Proteomes" id="UP000775213"/>
    </source>
</evidence>
<feature type="region of interest" description="Disordered" evidence="1">
    <location>
        <begin position="616"/>
        <end position="668"/>
    </location>
</feature>
<dbReference type="InterPro" id="IPR015422">
    <property type="entry name" value="PyrdxlP-dep_Trfase_small"/>
</dbReference>
<comment type="caution">
    <text evidence="2">The sequence shown here is derived from an EMBL/GenBank/DDBJ whole genome shotgun (WGS) entry which is preliminary data.</text>
</comment>
<dbReference type="Gene3D" id="3.90.1150.10">
    <property type="entry name" value="Aspartate Aminotransferase, domain 1"/>
    <property type="match status" value="1"/>
</dbReference>
<sequence length="859" mass="96322">MHLSLLNPITHCAFLILDKNCRRNDAVSDNSSKKQTPGEILKGNSEEYKVHFFESANSIPESGERSYEFITMYPAYQSSNQIDQLRSNEYFHLNEPEAKVCLDYCGFGLFSYLQSFQLPESSAFSLSAITSNLSNHALYGSAVEGTAENDIKTRIMDYLKTPENEYSLVFTASRGAAFQLLAEYYPFKANRRLLTMFDHESQSVNWMAERARDKGGKVYSAKFMWPSLKVCSSEIIKLLSRKKRKKSGSATGLLVFPVQSRVSGVKYGYKWMALAKQYGWHVLLDAGSLGPKDMESFGLSIFRPDFIITSFYRVFGSDPTGFGCLLIKKSVLSCLKNRSNDSVLGIVRIVSVFPQYLSEFADGGDCFNEAEEGAMNVNEETMAADTSQGSQMPVFASLYTAPQDRDLNENEIDRDKNSATCEASNIIEETDSIGEIMKSPIFSDDESCDSSLWIYLGQSPSGSENSGQHKRGKLVSQLPVSWFSGEKNHTRLGTEVILNNSHNMSDDHVLCFDTSVLSVSEDENQIKKDPKEDPHSSVIQEEIVQEAIEPQVAKSSSADGVKANNSISAFAHHKFHENDSRSEICKGNVEHTYKSAIRRETEFEFILLDRKEENRNKGDLNVGPGVAPSLDDDRPSQSLIHYLDPEEDSSHNSDDVRQDDSYYEDDEEFKRKEPEIVCRHIDHINMIGINKTALRIRYLVNWLVGSLLHLRLPGSYGEHGVPLVCVYGPKINKKRGGTVAFNVRDRSGGLIHPETVQKLAERNGILLGVGFLSNIRFNSNEKAVGSSLCNFMSNGCHESKDSTFRLEVVTASLGFLTNFADVYKLWAFVAEFLDPSFIEMSDTQKLEEDRSSSCFERDS</sequence>
<evidence type="ECO:0000256" key="1">
    <source>
        <dbReference type="SAM" id="MobiDB-lite"/>
    </source>
</evidence>
<proteinExistence type="predicted"/>